<dbReference type="GO" id="GO:0005737">
    <property type="term" value="C:cytoplasm"/>
    <property type="evidence" value="ECO:0007669"/>
    <property type="project" value="TreeGrafter"/>
</dbReference>
<dbReference type="PANTHER" id="PTHR45690">
    <property type="entry name" value="NACHT, LRR AND PYD DOMAINS-CONTAINING PROTEIN 12"/>
    <property type="match status" value="1"/>
</dbReference>
<dbReference type="EMBL" id="KB113177">
    <property type="protein sequence ID" value="ELK23857.1"/>
    <property type="molecule type" value="Genomic_DNA"/>
</dbReference>
<dbReference type="Gene3D" id="3.80.10.10">
    <property type="entry name" value="Ribonuclease Inhibitor"/>
    <property type="match status" value="1"/>
</dbReference>
<dbReference type="GO" id="GO:0050727">
    <property type="term" value="P:regulation of inflammatory response"/>
    <property type="evidence" value="ECO:0007669"/>
    <property type="project" value="TreeGrafter"/>
</dbReference>
<protein>
    <submittedName>
        <fullName evidence="1">NACHT, LRR and PYD domains-containing protein 2</fullName>
    </submittedName>
</protein>
<gene>
    <name evidence="1" type="ORF">MDA_GLEAN10005038</name>
</gene>
<dbReference type="Proteomes" id="UP000010556">
    <property type="component" value="Unassembled WGS sequence"/>
</dbReference>
<dbReference type="AlphaFoldDB" id="L5LCB8"/>
<dbReference type="Pfam" id="PF13516">
    <property type="entry name" value="LRR_6"/>
    <property type="match status" value="2"/>
</dbReference>
<dbReference type="SUPFAM" id="SSF52047">
    <property type="entry name" value="RNI-like"/>
    <property type="match status" value="1"/>
</dbReference>
<name>L5LCB8_MYODS</name>
<dbReference type="InterPro" id="IPR001611">
    <property type="entry name" value="Leu-rich_rpt"/>
</dbReference>
<keyword evidence="2" id="KW-1185">Reference proteome</keyword>
<reference evidence="2" key="1">
    <citation type="journal article" date="2013" name="Science">
        <title>Comparative analysis of bat genomes provides insight into the evolution of flight and immunity.</title>
        <authorList>
            <person name="Zhang G."/>
            <person name="Cowled C."/>
            <person name="Shi Z."/>
            <person name="Huang Z."/>
            <person name="Bishop-Lilly K.A."/>
            <person name="Fang X."/>
            <person name="Wynne J.W."/>
            <person name="Xiong Z."/>
            <person name="Baker M.L."/>
            <person name="Zhao W."/>
            <person name="Tachedjian M."/>
            <person name="Zhu Y."/>
            <person name="Zhou P."/>
            <person name="Jiang X."/>
            <person name="Ng J."/>
            <person name="Yang L."/>
            <person name="Wu L."/>
            <person name="Xiao J."/>
            <person name="Feng Y."/>
            <person name="Chen Y."/>
            <person name="Sun X."/>
            <person name="Zhang Y."/>
            <person name="Marsh G.A."/>
            <person name="Crameri G."/>
            <person name="Broder C.C."/>
            <person name="Frey K.G."/>
            <person name="Wang L.F."/>
            <person name="Wang J."/>
        </authorList>
    </citation>
    <scope>NUCLEOTIDE SEQUENCE [LARGE SCALE GENOMIC DNA]</scope>
</reference>
<dbReference type="InterPro" id="IPR032675">
    <property type="entry name" value="LRR_dom_sf"/>
</dbReference>
<dbReference type="SMART" id="SM00368">
    <property type="entry name" value="LRR_RI"/>
    <property type="match status" value="2"/>
</dbReference>
<sequence>MKPRPSTYTFNSRLFHCNITSDGCVILATLLQESSSLTHLDLGLNHIGVTGVKFLCEALKKPLCHLRCLCCADLSSALSSNQHLVTLDLGQNSLEYSGIKMLGDALKLPSCPLQKLRLKIDHSDAQIQKLLEEIKEGNPKLTIERDNQEPRNNRPSSADFIF</sequence>
<accession>L5LCB8</accession>
<evidence type="ECO:0000313" key="1">
    <source>
        <dbReference type="EMBL" id="ELK23857.1"/>
    </source>
</evidence>
<dbReference type="PANTHER" id="PTHR45690:SF14">
    <property type="entry name" value="NACHT, LRR AND PYD DOMAINS-CONTAINING PROTEIN 2"/>
    <property type="match status" value="1"/>
</dbReference>
<dbReference type="InterPro" id="IPR050637">
    <property type="entry name" value="NLRP_innate_immun_reg"/>
</dbReference>
<proteinExistence type="predicted"/>
<organism evidence="1 2">
    <name type="scientific">Myotis davidii</name>
    <name type="common">David's myotis</name>
    <dbReference type="NCBI Taxonomy" id="225400"/>
    <lineage>
        <taxon>Eukaryota</taxon>
        <taxon>Metazoa</taxon>
        <taxon>Chordata</taxon>
        <taxon>Craniata</taxon>
        <taxon>Vertebrata</taxon>
        <taxon>Euteleostomi</taxon>
        <taxon>Mammalia</taxon>
        <taxon>Eutheria</taxon>
        <taxon>Laurasiatheria</taxon>
        <taxon>Chiroptera</taxon>
        <taxon>Yangochiroptera</taxon>
        <taxon>Vespertilionidae</taxon>
        <taxon>Myotis</taxon>
    </lineage>
</organism>
<evidence type="ECO:0000313" key="2">
    <source>
        <dbReference type="Proteomes" id="UP000010556"/>
    </source>
</evidence>